<dbReference type="PANTHER" id="PTHR34582:SF2">
    <property type="entry name" value="UPF0702 TRANSMEMBRANE PROTEIN YDFR"/>
    <property type="match status" value="1"/>
</dbReference>
<reference evidence="8 9" key="1">
    <citation type="journal article" date="2013" name="ISME J.">
        <title>A metabolic model for members of the genus Tetrasphaera involved in enhanced biological phosphorus removal.</title>
        <authorList>
            <person name="Kristiansen R."/>
            <person name="Nguyen H.T.T."/>
            <person name="Saunders A.M."/>
            <person name="Nielsen J.L."/>
            <person name="Wimmer R."/>
            <person name="Le V.Q."/>
            <person name="McIlroy S.J."/>
            <person name="Petrovski S."/>
            <person name="Seviour R.J."/>
            <person name="Calteau A."/>
            <person name="Nielsen K.L."/>
            <person name="Nielsen P.H."/>
        </authorList>
    </citation>
    <scope>NUCLEOTIDE SEQUENCE [LARGE SCALE GENOMIC DNA]</scope>
    <source>
        <strain evidence="8 9">Ben110</strain>
    </source>
</reference>
<name>W6JVD9_9MICO</name>
<dbReference type="InterPro" id="IPR007353">
    <property type="entry name" value="DUF421"/>
</dbReference>
<evidence type="ECO:0000256" key="6">
    <source>
        <dbReference type="ARBA" id="ARBA00023136"/>
    </source>
</evidence>
<evidence type="ECO:0000313" key="9">
    <source>
        <dbReference type="Proteomes" id="UP000035763"/>
    </source>
</evidence>
<feature type="domain" description="YetF C-terminal" evidence="7">
    <location>
        <begin position="105"/>
        <end position="176"/>
    </location>
</feature>
<dbReference type="Proteomes" id="UP000035763">
    <property type="component" value="Unassembled WGS sequence"/>
</dbReference>
<keyword evidence="9" id="KW-1185">Reference proteome</keyword>
<comment type="caution">
    <text evidence="8">The sequence shown here is derived from an EMBL/GenBank/DDBJ whole genome shotgun (WGS) entry which is preliminary data.</text>
</comment>
<dbReference type="Gene3D" id="3.30.240.20">
    <property type="entry name" value="bsu07140 like domains"/>
    <property type="match status" value="1"/>
</dbReference>
<keyword evidence="4" id="KW-0812">Transmembrane</keyword>
<organism evidence="8 9">
    <name type="scientific">Nostocoides australiense Ben110</name>
    <dbReference type="NCBI Taxonomy" id="1193182"/>
    <lineage>
        <taxon>Bacteria</taxon>
        <taxon>Bacillati</taxon>
        <taxon>Actinomycetota</taxon>
        <taxon>Actinomycetes</taxon>
        <taxon>Micrococcales</taxon>
        <taxon>Intrasporangiaceae</taxon>
        <taxon>Nostocoides</taxon>
    </lineage>
</organism>
<evidence type="ECO:0000259" key="7">
    <source>
        <dbReference type="Pfam" id="PF04239"/>
    </source>
</evidence>
<dbReference type="InterPro" id="IPR023090">
    <property type="entry name" value="UPF0702_alpha/beta_dom_sf"/>
</dbReference>
<evidence type="ECO:0000256" key="3">
    <source>
        <dbReference type="ARBA" id="ARBA00022475"/>
    </source>
</evidence>
<accession>W6JVD9</accession>
<evidence type="ECO:0000313" key="8">
    <source>
        <dbReference type="EMBL" id="CCH72631.1"/>
    </source>
</evidence>
<comment type="subcellular location">
    <subcellularLocation>
        <location evidence="1">Cell membrane</location>
        <topology evidence="1">Multi-pass membrane protein</topology>
    </subcellularLocation>
</comment>
<comment type="similarity">
    <text evidence="2">Belongs to the UPF0702 family.</text>
</comment>
<evidence type="ECO:0000256" key="1">
    <source>
        <dbReference type="ARBA" id="ARBA00004651"/>
    </source>
</evidence>
<dbReference type="STRING" id="1193182.BN11_1830009"/>
<evidence type="ECO:0000256" key="5">
    <source>
        <dbReference type="ARBA" id="ARBA00022989"/>
    </source>
</evidence>
<dbReference type="RefSeq" id="WP_048698082.1">
    <property type="nucleotide sequence ID" value="NZ_HG764815.1"/>
</dbReference>
<keyword evidence="3" id="KW-1003">Cell membrane</keyword>
<dbReference type="EMBL" id="CAJA01000094">
    <property type="protein sequence ID" value="CCH72631.1"/>
    <property type="molecule type" value="Genomic_DNA"/>
</dbReference>
<evidence type="ECO:0000256" key="2">
    <source>
        <dbReference type="ARBA" id="ARBA00006448"/>
    </source>
</evidence>
<gene>
    <name evidence="8" type="ORF">BN11_1830009</name>
</gene>
<keyword evidence="5" id="KW-1133">Transmembrane helix</keyword>
<dbReference type="Pfam" id="PF04239">
    <property type="entry name" value="DUF421"/>
    <property type="match status" value="1"/>
</dbReference>
<protein>
    <recommendedName>
        <fullName evidence="7">YetF C-terminal domain-containing protein</fullName>
    </recommendedName>
</protein>
<sequence length="204" mass="21749">MTLSMLAGALPAARTSIWSDMWNFQIPATEKILRTIGVYVAILVIVRLAGKRLMAQMNSLDLVVVLLLSNVVQNAIIGDDNSLTGGILGAIVLVLVNAGMDRAAQHWPAFDRLTSGSPTPVVRDGEIVEDSLDRLGMTAAELDSALRHQGADSIGEVAVATIDPGGSITVDLKEAEQALSRSEFEAAMTQLHRRLDALTSPPPR</sequence>
<dbReference type="GO" id="GO:0005886">
    <property type="term" value="C:plasma membrane"/>
    <property type="evidence" value="ECO:0007669"/>
    <property type="project" value="UniProtKB-SubCell"/>
</dbReference>
<keyword evidence="6" id="KW-0472">Membrane</keyword>
<proteinExistence type="inferred from homology"/>
<evidence type="ECO:0000256" key="4">
    <source>
        <dbReference type="ARBA" id="ARBA00022692"/>
    </source>
</evidence>
<dbReference type="AlphaFoldDB" id="W6JVD9"/>
<dbReference type="PANTHER" id="PTHR34582">
    <property type="entry name" value="UPF0702 TRANSMEMBRANE PROTEIN YCAP"/>
    <property type="match status" value="1"/>
</dbReference>